<dbReference type="SMART" id="SM00717">
    <property type="entry name" value="SANT"/>
    <property type="match status" value="1"/>
</dbReference>
<sequence>MIDDEANFDNIFDASEEVQTAAKFRPKLRAKPRKTALSSRSAASNPTVENGVGKLGALNQVSSSKELTSQERASLTCPGSETPDDKTGSQGILETPLDDLLTVPLGPPGGTSAADRISQGDKQNADLSKLATHQESLVVSDIQVSPASSCGKTIADVDEFEEMFGAQAKEERVAKFQPKVQTKLLKASNSQKTNQKVEASTVDVATQNNRGDGIQTRVHCDKLQDPKCHGSVQTPDSEGLLATSNSDVGNLANLNSVLKVSVQEETIAKFCPKLRLRPRIVSSKVVDTDDNITAATPMVGICAENDDMSTKPKDQETITASATSSPQDVDATVDLDYHNEIVSSPMDGTESMVGKVSAEATCKSQPNVGRAKSKGKSVSFALSDASGVVTPTDTNSEMGNFSNSCNDKLTDENLSNLSQQTAEKEHNDNESWYHEGEPLDHAVEPPPKSGIGENRSSMKLRSRKKTQKVGTPKHTDNYFDEDCVEPSLVEEDNDSGDDYTAGTNQKVRKKSRDDVEEPQKQNVQKDKSQVSSRDRKRTLKDASAEKPEKKLTHRIRQTRAKEVKTLLEKPHEINPMKLSAAHLRLLQEARERVNAKENPSGPSSNTSGFQFHDVDDLDYGDEEARNFDNDRTENHVQNIKKLNYHSYMNKQTRGKWSKSDTDVFYQGLRQFGSDFAMIQQLLPDKTRQQVRAKFKTEEKKNPLLVHDAIIHRSGNNLYFKKVIKNLNIEDVAQQEINNTHKQDGASSERGPGEEDALDDCIHEEDDSNWLDEEPGIQKPDVQEEHASGNDDDDGDLGDVFDWY</sequence>
<gene>
    <name evidence="3" type="ORF">C2845_PM11G04230</name>
</gene>
<dbReference type="InterPro" id="IPR017884">
    <property type="entry name" value="SANT_dom"/>
</dbReference>
<dbReference type="InterPro" id="IPR039467">
    <property type="entry name" value="TFIIIB_B''_Myb"/>
</dbReference>
<dbReference type="PANTHER" id="PTHR22929">
    <property type="entry name" value="RNA POLYMERASE III TRANSCRIPTION INITIATION FACTOR B"/>
    <property type="match status" value="1"/>
</dbReference>
<feature type="region of interest" description="Disordered" evidence="1">
    <location>
        <begin position="304"/>
        <end position="326"/>
    </location>
</feature>
<dbReference type="FunFam" id="1.20.58.1880:FF:000007">
    <property type="entry name" value="Homeodomain-like superfamily protein"/>
    <property type="match status" value="1"/>
</dbReference>
<organism evidence="3 4">
    <name type="scientific">Panicum miliaceum</name>
    <name type="common">Proso millet</name>
    <name type="synonym">Broomcorn millet</name>
    <dbReference type="NCBI Taxonomy" id="4540"/>
    <lineage>
        <taxon>Eukaryota</taxon>
        <taxon>Viridiplantae</taxon>
        <taxon>Streptophyta</taxon>
        <taxon>Embryophyta</taxon>
        <taxon>Tracheophyta</taxon>
        <taxon>Spermatophyta</taxon>
        <taxon>Magnoliopsida</taxon>
        <taxon>Liliopsida</taxon>
        <taxon>Poales</taxon>
        <taxon>Poaceae</taxon>
        <taxon>PACMAD clade</taxon>
        <taxon>Panicoideae</taxon>
        <taxon>Panicodae</taxon>
        <taxon>Paniceae</taxon>
        <taxon>Panicinae</taxon>
        <taxon>Panicum</taxon>
        <taxon>Panicum sect. Panicum</taxon>
    </lineage>
</organism>
<feature type="region of interest" description="Disordered" evidence="1">
    <location>
        <begin position="593"/>
        <end position="613"/>
    </location>
</feature>
<feature type="compositionally biased region" description="Basic and acidic residues" evidence="1">
    <location>
        <begin position="511"/>
        <end position="528"/>
    </location>
</feature>
<feature type="compositionally biased region" description="Basic residues" evidence="1">
    <location>
        <begin position="458"/>
        <end position="467"/>
    </location>
</feature>
<dbReference type="GO" id="GO:0070898">
    <property type="term" value="P:RNA polymerase III preinitiation complex assembly"/>
    <property type="evidence" value="ECO:0007669"/>
    <property type="project" value="TreeGrafter"/>
</dbReference>
<feature type="compositionally biased region" description="Polar residues" evidence="1">
    <location>
        <begin position="600"/>
        <end position="609"/>
    </location>
</feature>
<dbReference type="Proteomes" id="UP000275267">
    <property type="component" value="Unassembled WGS sequence"/>
</dbReference>
<feature type="compositionally biased region" description="Basic residues" evidence="1">
    <location>
        <begin position="24"/>
        <end position="34"/>
    </location>
</feature>
<evidence type="ECO:0000313" key="4">
    <source>
        <dbReference type="Proteomes" id="UP000275267"/>
    </source>
</evidence>
<dbReference type="PROSITE" id="PS51293">
    <property type="entry name" value="SANT"/>
    <property type="match status" value="1"/>
</dbReference>
<feature type="compositionally biased region" description="Polar residues" evidence="1">
    <location>
        <begin position="317"/>
        <end position="326"/>
    </location>
</feature>
<feature type="compositionally biased region" description="Polar residues" evidence="1">
    <location>
        <begin position="36"/>
        <end position="48"/>
    </location>
</feature>
<feature type="domain" description="SANT" evidence="2">
    <location>
        <begin position="651"/>
        <end position="702"/>
    </location>
</feature>
<feature type="compositionally biased region" description="Polar residues" evidence="1">
    <location>
        <begin position="59"/>
        <end position="79"/>
    </location>
</feature>
<feature type="compositionally biased region" description="Basic and acidic residues" evidence="1">
    <location>
        <begin position="422"/>
        <end position="443"/>
    </location>
</feature>
<dbReference type="OrthoDB" id="272624at2759"/>
<dbReference type="PANTHER" id="PTHR22929:SF0">
    <property type="entry name" value="TRANSCRIPTION FACTOR TFIIIB COMPONENT B'' HOMOLOG"/>
    <property type="match status" value="1"/>
</dbReference>
<dbReference type="Gene3D" id="1.20.58.1880">
    <property type="match status" value="1"/>
</dbReference>
<dbReference type="EMBL" id="PQIB02000007">
    <property type="protein sequence ID" value="RLN08297.1"/>
    <property type="molecule type" value="Genomic_DNA"/>
</dbReference>
<evidence type="ECO:0000259" key="2">
    <source>
        <dbReference type="PROSITE" id="PS51293"/>
    </source>
</evidence>
<dbReference type="STRING" id="4540.A0A3L6RTH8"/>
<feature type="compositionally biased region" description="Acidic residues" evidence="1">
    <location>
        <begin position="789"/>
        <end position="803"/>
    </location>
</feature>
<protein>
    <recommendedName>
        <fullName evidence="2">SANT domain-containing protein</fullName>
    </recommendedName>
</protein>
<feature type="region of interest" description="Disordered" evidence="1">
    <location>
        <begin position="387"/>
        <end position="552"/>
    </location>
</feature>
<evidence type="ECO:0000256" key="1">
    <source>
        <dbReference type="SAM" id="MobiDB-lite"/>
    </source>
</evidence>
<name>A0A3L6RTH8_PANMI</name>
<dbReference type="SUPFAM" id="SSF46689">
    <property type="entry name" value="Homeodomain-like"/>
    <property type="match status" value="1"/>
</dbReference>
<dbReference type="AlphaFoldDB" id="A0A3L6RTH8"/>
<reference evidence="4" key="1">
    <citation type="journal article" date="2019" name="Nat. Commun.">
        <title>The genome of broomcorn millet.</title>
        <authorList>
            <person name="Zou C."/>
            <person name="Miki D."/>
            <person name="Li D."/>
            <person name="Tang Q."/>
            <person name="Xiao L."/>
            <person name="Rajput S."/>
            <person name="Deng P."/>
            <person name="Jia W."/>
            <person name="Huang R."/>
            <person name="Zhang M."/>
            <person name="Sun Y."/>
            <person name="Hu J."/>
            <person name="Fu X."/>
            <person name="Schnable P.S."/>
            <person name="Li F."/>
            <person name="Zhang H."/>
            <person name="Feng B."/>
            <person name="Zhu X."/>
            <person name="Liu R."/>
            <person name="Schnable J.C."/>
            <person name="Zhu J.-K."/>
            <person name="Zhang H."/>
        </authorList>
    </citation>
    <scope>NUCLEOTIDE SEQUENCE [LARGE SCALE GENOMIC DNA]</scope>
</reference>
<dbReference type="InterPro" id="IPR009057">
    <property type="entry name" value="Homeodomain-like_sf"/>
</dbReference>
<dbReference type="InterPro" id="IPR001005">
    <property type="entry name" value="SANT/Myb"/>
</dbReference>
<proteinExistence type="predicted"/>
<evidence type="ECO:0000313" key="3">
    <source>
        <dbReference type="EMBL" id="RLN08297.1"/>
    </source>
</evidence>
<feature type="compositionally biased region" description="Basic and acidic residues" evidence="1">
    <location>
        <begin position="539"/>
        <end position="550"/>
    </location>
</feature>
<feature type="region of interest" description="Disordered" evidence="1">
    <location>
        <begin position="738"/>
        <end position="803"/>
    </location>
</feature>
<comment type="caution">
    <text evidence="3">The sequence shown here is derived from an EMBL/GenBank/DDBJ whole genome shotgun (WGS) entry which is preliminary data.</text>
</comment>
<dbReference type="CDD" id="cd00167">
    <property type="entry name" value="SANT"/>
    <property type="match status" value="1"/>
</dbReference>
<dbReference type="GO" id="GO:0000126">
    <property type="term" value="C:transcription factor TFIIIB complex"/>
    <property type="evidence" value="ECO:0007669"/>
    <property type="project" value="TreeGrafter"/>
</dbReference>
<dbReference type="GO" id="GO:0001156">
    <property type="term" value="F:TFIIIC-class transcription factor complex binding"/>
    <property type="evidence" value="ECO:0007669"/>
    <property type="project" value="TreeGrafter"/>
</dbReference>
<feature type="compositionally biased region" description="Acidic residues" evidence="1">
    <location>
        <begin position="478"/>
        <end position="497"/>
    </location>
</feature>
<keyword evidence="4" id="KW-1185">Reference proteome</keyword>
<accession>A0A3L6RTH8</accession>
<dbReference type="Pfam" id="PF15963">
    <property type="entry name" value="Myb_DNA-bind_7"/>
    <property type="match status" value="1"/>
</dbReference>
<feature type="region of interest" description="Disordered" evidence="1">
    <location>
        <begin position="23"/>
        <end position="125"/>
    </location>
</feature>
<feature type="compositionally biased region" description="Polar residues" evidence="1">
    <location>
        <begin position="389"/>
        <end position="421"/>
    </location>
</feature>
<feature type="compositionally biased region" description="Acidic residues" evidence="1">
    <location>
        <begin position="753"/>
        <end position="774"/>
    </location>
</feature>